<protein>
    <recommendedName>
        <fullName evidence="4">PsbP C-terminal domain-containing protein</fullName>
    </recommendedName>
</protein>
<dbReference type="RefSeq" id="WP_062279401.1">
    <property type="nucleotide sequence ID" value="NZ_DF968181.1"/>
</dbReference>
<accession>A0A0S7BPI7</accession>
<gene>
    <name evidence="2" type="ORF">ATC1_13235</name>
</gene>
<dbReference type="Gene3D" id="3.40.1000.10">
    <property type="entry name" value="Mog1/PsbP, alpha/beta/alpha sandwich"/>
    <property type="match status" value="1"/>
</dbReference>
<organism evidence="2">
    <name type="scientific">Flexilinea flocculi</name>
    <dbReference type="NCBI Taxonomy" id="1678840"/>
    <lineage>
        <taxon>Bacteria</taxon>
        <taxon>Bacillati</taxon>
        <taxon>Chloroflexota</taxon>
        <taxon>Anaerolineae</taxon>
        <taxon>Anaerolineales</taxon>
        <taxon>Anaerolineaceae</taxon>
        <taxon>Flexilinea</taxon>
    </lineage>
</organism>
<keyword evidence="1" id="KW-0472">Membrane</keyword>
<dbReference type="AlphaFoldDB" id="A0A0S7BPI7"/>
<keyword evidence="1" id="KW-0812">Transmembrane</keyword>
<evidence type="ECO:0000313" key="2">
    <source>
        <dbReference type="EMBL" id="GAP40267.1"/>
    </source>
</evidence>
<evidence type="ECO:0008006" key="4">
    <source>
        <dbReference type="Google" id="ProtNLM"/>
    </source>
</evidence>
<evidence type="ECO:0000313" key="3">
    <source>
        <dbReference type="Proteomes" id="UP000053370"/>
    </source>
</evidence>
<sequence>MKRIGIIYFEIILLISFVLGSISLNESDQSFPDSKITQRFFENDNFRFEIPKGWALMETVWGDRYSPRKNYYGFELEEIVSIQNSDVAGQGTAFFSVASSPLAGGMDLADRFTAAYEKPVPAIKNVEKKLYQNEEYSGYEITYDRPWGEPWWRFHDLWLVNQDVMIYVLSFHTIPAEYDDNQEIMKQIINSFTFLN</sequence>
<feature type="transmembrane region" description="Helical" evidence="1">
    <location>
        <begin position="7"/>
        <end position="24"/>
    </location>
</feature>
<keyword evidence="3" id="KW-1185">Reference proteome</keyword>
<dbReference type="EMBL" id="DF968181">
    <property type="protein sequence ID" value="GAP40267.1"/>
    <property type="molecule type" value="Genomic_DNA"/>
</dbReference>
<name>A0A0S7BPI7_9CHLR</name>
<proteinExistence type="predicted"/>
<keyword evidence="1" id="KW-1133">Transmembrane helix</keyword>
<dbReference type="Proteomes" id="UP000053370">
    <property type="component" value="Unassembled WGS sequence"/>
</dbReference>
<reference evidence="2" key="1">
    <citation type="journal article" date="2015" name="Genome Announc.">
        <title>Draft Genome Sequence of Anaerolineae Strain TC1, a Novel Isolate from a Methanogenic Wastewater Treatment System.</title>
        <authorList>
            <person name="Matsuura N."/>
            <person name="Tourlousse D.M."/>
            <person name="Sun L."/>
            <person name="Toyonaga M."/>
            <person name="Kuroda K."/>
            <person name="Ohashi A."/>
            <person name="Cruz R."/>
            <person name="Yamaguchi T."/>
            <person name="Sekiguchi Y."/>
        </authorList>
    </citation>
    <scope>NUCLEOTIDE SEQUENCE [LARGE SCALE GENOMIC DNA]</scope>
    <source>
        <strain evidence="2">TC1</strain>
    </source>
</reference>
<evidence type="ECO:0000256" key="1">
    <source>
        <dbReference type="SAM" id="Phobius"/>
    </source>
</evidence>